<evidence type="ECO:0000259" key="3">
    <source>
        <dbReference type="Pfam" id="PF00561"/>
    </source>
</evidence>
<dbReference type="InterPro" id="IPR029058">
    <property type="entry name" value="AB_hydrolase_fold"/>
</dbReference>
<keyword evidence="2 4" id="KW-0378">Hydrolase</keyword>
<dbReference type="SUPFAM" id="SSF53474">
    <property type="entry name" value="alpha/beta-Hydrolases"/>
    <property type="match status" value="1"/>
</dbReference>
<comment type="similarity">
    <text evidence="1">Belongs to the AB hydrolase superfamily.</text>
</comment>
<sequence>MHYSVLKPSTTERITIRGLEYNVRRWGRAQAPQLFLLHGWMDSSPTFQFVVDALRQDWQVIAPDWRGFGGSTWLGHGYWFPDYYADLDALLDHYAQGQPARLVGHSMGAAVAGVYAGLRPGRVAQLVMMDFLGLKPPPEAEAPVLLDKWLDAQARPPRLPTHADHAAFVRRLCAVNPRLAPDKAAFLAAHVGRMAGDGRVEMACDPWHKVPSPFVYRIEDVMACWRQVTAPTLMVLAEQGYVTERFGDDAAELRRRLDCFADHRVVTIADAGHNLQHDQPEQVAAALEAFLSRA</sequence>
<name>A0ABW3WBF0_9RHOO</name>
<dbReference type="PANTHER" id="PTHR43798:SF14">
    <property type="entry name" value="SERINE HYDROLASE-LIKE PROTEIN DDB_G0286239"/>
    <property type="match status" value="1"/>
</dbReference>
<keyword evidence="5" id="KW-1185">Reference proteome</keyword>
<feature type="domain" description="AB hydrolase-1" evidence="3">
    <location>
        <begin position="34"/>
        <end position="279"/>
    </location>
</feature>
<organism evidence="4 5">
    <name type="scientific">Thauera mechernichensis</name>
    <dbReference type="NCBI Taxonomy" id="82788"/>
    <lineage>
        <taxon>Bacteria</taxon>
        <taxon>Pseudomonadati</taxon>
        <taxon>Pseudomonadota</taxon>
        <taxon>Betaproteobacteria</taxon>
        <taxon>Rhodocyclales</taxon>
        <taxon>Zoogloeaceae</taxon>
        <taxon>Thauera</taxon>
    </lineage>
</organism>
<dbReference type="GO" id="GO:0016787">
    <property type="term" value="F:hydrolase activity"/>
    <property type="evidence" value="ECO:0007669"/>
    <property type="project" value="UniProtKB-KW"/>
</dbReference>
<evidence type="ECO:0000313" key="5">
    <source>
        <dbReference type="Proteomes" id="UP001597158"/>
    </source>
</evidence>
<proteinExistence type="inferred from homology"/>
<comment type="caution">
    <text evidence="4">The sequence shown here is derived from an EMBL/GenBank/DDBJ whole genome shotgun (WGS) entry which is preliminary data.</text>
</comment>
<dbReference type="PANTHER" id="PTHR43798">
    <property type="entry name" value="MONOACYLGLYCEROL LIPASE"/>
    <property type="match status" value="1"/>
</dbReference>
<evidence type="ECO:0000256" key="1">
    <source>
        <dbReference type="ARBA" id="ARBA00008645"/>
    </source>
</evidence>
<accession>A0ABW3WBF0</accession>
<dbReference type="Gene3D" id="3.40.50.1820">
    <property type="entry name" value="alpha/beta hydrolase"/>
    <property type="match status" value="1"/>
</dbReference>
<evidence type="ECO:0000256" key="2">
    <source>
        <dbReference type="ARBA" id="ARBA00022801"/>
    </source>
</evidence>
<evidence type="ECO:0000313" key="4">
    <source>
        <dbReference type="EMBL" id="MFD1263241.1"/>
    </source>
</evidence>
<dbReference type="EMBL" id="JBHTMC010000010">
    <property type="protein sequence ID" value="MFD1263241.1"/>
    <property type="molecule type" value="Genomic_DNA"/>
</dbReference>
<reference evidence="5" key="1">
    <citation type="journal article" date="2019" name="Int. J. Syst. Evol. Microbiol.">
        <title>The Global Catalogue of Microorganisms (GCM) 10K type strain sequencing project: providing services to taxonomists for standard genome sequencing and annotation.</title>
        <authorList>
            <consortium name="The Broad Institute Genomics Platform"/>
            <consortium name="The Broad Institute Genome Sequencing Center for Infectious Disease"/>
            <person name="Wu L."/>
            <person name="Ma J."/>
        </authorList>
    </citation>
    <scope>NUCLEOTIDE SEQUENCE [LARGE SCALE GENOMIC DNA]</scope>
    <source>
        <strain evidence="5">CCUG 48884</strain>
    </source>
</reference>
<dbReference type="PRINTS" id="PR00111">
    <property type="entry name" value="ABHYDROLASE"/>
</dbReference>
<dbReference type="InterPro" id="IPR050266">
    <property type="entry name" value="AB_hydrolase_sf"/>
</dbReference>
<dbReference type="RefSeq" id="WP_277833844.1">
    <property type="nucleotide sequence ID" value="NZ_JARQZE010000009.1"/>
</dbReference>
<dbReference type="InterPro" id="IPR000073">
    <property type="entry name" value="AB_hydrolase_1"/>
</dbReference>
<gene>
    <name evidence="4" type="ORF">ACFQ4M_06560</name>
</gene>
<dbReference type="Pfam" id="PF00561">
    <property type="entry name" value="Abhydrolase_1"/>
    <property type="match status" value="1"/>
</dbReference>
<dbReference type="Proteomes" id="UP001597158">
    <property type="component" value="Unassembled WGS sequence"/>
</dbReference>
<protein>
    <submittedName>
        <fullName evidence="4">Alpha/beta fold hydrolase</fullName>
    </submittedName>
</protein>